<dbReference type="SUPFAM" id="SSF52047">
    <property type="entry name" value="RNI-like"/>
    <property type="match status" value="1"/>
</dbReference>
<protein>
    <submittedName>
        <fullName evidence="1">Uncharacterized protein</fullName>
    </submittedName>
</protein>
<dbReference type="Gene3D" id="3.80.10.10">
    <property type="entry name" value="Ribonuclease Inhibitor"/>
    <property type="match status" value="1"/>
</dbReference>
<organism evidence="1 2">
    <name type="scientific">Legionella lytica</name>
    <dbReference type="NCBI Taxonomy" id="96232"/>
    <lineage>
        <taxon>Bacteria</taxon>
        <taxon>Pseudomonadati</taxon>
        <taxon>Pseudomonadota</taxon>
        <taxon>Gammaproteobacteria</taxon>
        <taxon>Legionellales</taxon>
        <taxon>Legionellaceae</taxon>
        <taxon>Legionella</taxon>
    </lineage>
</organism>
<keyword evidence="2" id="KW-1185">Reference proteome</keyword>
<dbReference type="RefSeq" id="WP_252581215.1">
    <property type="nucleotide sequence ID" value="NZ_CP071527.1"/>
</dbReference>
<gene>
    <name evidence="1" type="ORF">J2N86_04710</name>
</gene>
<proteinExistence type="predicted"/>
<reference evidence="1" key="1">
    <citation type="submission" date="2021-03" db="EMBL/GenBank/DDBJ databases">
        <title>Legionella lytica PCM 2298.</title>
        <authorList>
            <person name="Koper P."/>
        </authorList>
    </citation>
    <scope>NUCLEOTIDE SEQUENCE</scope>
    <source>
        <strain evidence="1">PCM 2298</strain>
    </source>
</reference>
<accession>A0ABY4YBW5</accession>
<dbReference type="Proteomes" id="UP001057474">
    <property type="component" value="Chromosome"/>
</dbReference>
<sequence>MSEKQGGFFDKKPMTGKQRLFKMLEDGDSGIKVAEFDTFPMTHDDVVRLEKIIRKNTSVEVISLIDCNLSSEHLEILARAVLSNQTLQKFQVELFHDCSARVCNLMSLVQSHLMKNMSLIRRSASSEDEQLMKTICV</sequence>
<dbReference type="EMBL" id="CP071527">
    <property type="protein sequence ID" value="USQ14617.1"/>
    <property type="molecule type" value="Genomic_DNA"/>
</dbReference>
<dbReference type="InterPro" id="IPR032675">
    <property type="entry name" value="LRR_dom_sf"/>
</dbReference>
<evidence type="ECO:0000313" key="1">
    <source>
        <dbReference type="EMBL" id="USQ14617.1"/>
    </source>
</evidence>
<name>A0ABY4YBW5_9GAMM</name>
<evidence type="ECO:0000313" key="2">
    <source>
        <dbReference type="Proteomes" id="UP001057474"/>
    </source>
</evidence>